<sequence>MVKSSQRVPVIARRLVKFLWQIREYLHKIQYWPLLSIFRAPIWPFLSGARGWRSSSTLRLSEPRLGSEEK</sequence>
<evidence type="ECO:0000313" key="1">
    <source>
        <dbReference type="EMBL" id="KIK34548.1"/>
    </source>
</evidence>
<dbReference type="HOGENOM" id="CLU_2759516_0_0_1"/>
<evidence type="ECO:0000313" key="2">
    <source>
        <dbReference type="Proteomes" id="UP000054485"/>
    </source>
</evidence>
<dbReference type="InParanoid" id="A0A0D0ARH0"/>
<keyword evidence="2" id="KW-1185">Reference proteome</keyword>
<proteinExistence type="predicted"/>
<gene>
    <name evidence="1" type="ORF">CY34DRAFT_635788</name>
</gene>
<name>A0A0D0ARH0_9AGAM</name>
<dbReference type="Proteomes" id="UP000054485">
    <property type="component" value="Unassembled WGS sequence"/>
</dbReference>
<organism evidence="1 2">
    <name type="scientific">Suillus luteus UH-Slu-Lm8-n1</name>
    <dbReference type="NCBI Taxonomy" id="930992"/>
    <lineage>
        <taxon>Eukaryota</taxon>
        <taxon>Fungi</taxon>
        <taxon>Dikarya</taxon>
        <taxon>Basidiomycota</taxon>
        <taxon>Agaricomycotina</taxon>
        <taxon>Agaricomycetes</taxon>
        <taxon>Agaricomycetidae</taxon>
        <taxon>Boletales</taxon>
        <taxon>Suillineae</taxon>
        <taxon>Suillaceae</taxon>
        <taxon>Suillus</taxon>
    </lineage>
</organism>
<dbReference type="EMBL" id="KN835737">
    <property type="protein sequence ID" value="KIK34548.1"/>
    <property type="molecule type" value="Genomic_DNA"/>
</dbReference>
<dbReference type="AlphaFoldDB" id="A0A0D0ARH0"/>
<protein>
    <submittedName>
        <fullName evidence="1">Uncharacterized protein</fullName>
    </submittedName>
</protein>
<reference evidence="2" key="2">
    <citation type="submission" date="2015-01" db="EMBL/GenBank/DDBJ databases">
        <title>Evolutionary Origins and Diversification of the Mycorrhizal Mutualists.</title>
        <authorList>
            <consortium name="DOE Joint Genome Institute"/>
            <consortium name="Mycorrhizal Genomics Consortium"/>
            <person name="Kohler A."/>
            <person name="Kuo A."/>
            <person name="Nagy L.G."/>
            <person name="Floudas D."/>
            <person name="Copeland A."/>
            <person name="Barry K.W."/>
            <person name="Cichocki N."/>
            <person name="Veneault-Fourrey C."/>
            <person name="LaButti K."/>
            <person name="Lindquist E.A."/>
            <person name="Lipzen A."/>
            <person name="Lundell T."/>
            <person name="Morin E."/>
            <person name="Murat C."/>
            <person name="Riley R."/>
            <person name="Ohm R."/>
            <person name="Sun H."/>
            <person name="Tunlid A."/>
            <person name="Henrissat B."/>
            <person name="Grigoriev I.V."/>
            <person name="Hibbett D.S."/>
            <person name="Martin F."/>
        </authorList>
    </citation>
    <scope>NUCLEOTIDE SEQUENCE [LARGE SCALE GENOMIC DNA]</scope>
    <source>
        <strain evidence="2">UH-Slu-Lm8-n1</strain>
    </source>
</reference>
<reference evidence="1 2" key="1">
    <citation type="submission" date="2014-04" db="EMBL/GenBank/DDBJ databases">
        <authorList>
            <consortium name="DOE Joint Genome Institute"/>
            <person name="Kuo A."/>
            <person name="Ruytinx J."/>
            <person name="Rineau F."/>
            <person name="Colpaert J."/>
            <person name="Kohler A."/>
            <person name="Nagy L.G."/>
            <person name="Floudas D."/>
            <person name="Copeland A."/>
            <person name="Barry K.W."/>
            <person name="Cichocki N."/>
            <person name="Veneault-Fourrey C."/>
            <person name="LaButti K."/>
            <person name="Lindquist E.A."/>
            <person name="Lipzen A."/>
            <person name="Lundell T."/>
            <person name="Morin E."/>
            <person name="Murat C."/>
            <person name="Sun H."/>
            <person name="Tunlid A."/>
            <person name="Henrissat B."/>
            <person name="Grigoriev I.V."/>
            <person name="Hibbett D.S."/>
            <person name="Martin F."/>
            <person name="Nordberg H.P."/>
            <person name="Cantor M.N."/>
            <person name="Hua S.X."/>
        </authorList>
    </citation>
    <scope>NUCLEOTIDE SEQUENCE [LARGE SCALE GENOMIC DNA]</scope>
    <source>
        <strain evidence="1 2">UH-Slu-Lm8-n1</strain>
    </source>
</reference>
<accession>A0A0D0ARH0</accession>